<dbReference type="PANTHER" id="PTHR46112">
    <property type="entry name" value="AMINOPEPTIDASE"/>
    <property type="match status" value="1"/>
</dbReference>
<dbReference type="InterPro" id="IPR050659">
    <property type="entry name" value="Peptidase_M24B"/>
</dbReference>
<protein>
    <recommendedName>
        <fullName evidence="2">Creatinase N-terminal domain-containing protein</fullName>
    </recommendedName>
</protein>
<dbReference type="InterPro" id="IPR000587">
    <property type="entry name" value="Creatinase_N"/>
</dbReference>
<evidence type="ECO:0000256" key="1">
    <source>
        <dbReference type="SAM" id="MobiDB-lite"/>
    </source>
</evidence>
<dbReference type="SUPFAM" id="SSF55920">
    <property type="entry name" value="Creatinase/aminopeptidase"/>
    <property type="match status" value="1"/>
</dbReference>
<dbReference type="InterPro" id="IPR036005">
    <property type="entry name" value="Creatinase/aminopeptidase-like"/>
</dbReference>
<dbReference type="Proteomes" id="UP001190700">
    <property type="component" value="Unassembled WGS sequence"/>
</dbReference>
<organism evidence="3 4">
    <name type="scientific">Cymbomonas tetramitiformis</name>
    <dbReference type="NCBI Taxonomy" id="36881"/>
    <lineage>
        <taxon>Eukaryota</taxon>
        <taxon>Viridiplantae</taxon>
        <taxon>Chlorophyta</taxon>
        <taxon>Pyramimonadophyceae</taxon>
        <taxon>Pyramimonadales</taxon>
        <taxon>Pyramimonadaceae</taxon>
        <taxon>Cymbomonas</taxon>
    </lineage>
</organism>
<sequence length="291" mass="32385">MFLPNETRGGPSRDSRYQVQPSLQGQLSQSEPQRATFFGAAMKRKLQEVASKSPTLTLGRQPTKDLPFTLQEYASRLELTRESMAAAGLDLMVLTEPEDIYYLTAHQTVGAPQVQALMVPVSPNEEMYFVTRLLEVSNAEHRSLLRLYFSYSDYEVGIEKVAEVVRERSTGARVVGIQRGSKRLAPAQYETLTERLTDLAVAAVCRFEDCTHLVGRLRLIKSPAEQAMIRRAAEFCAAGVRLAQARARPGMTEASISALVYQMRPLQGALERFVRADEATTGRTGALRPCR</sequence>
<feature type="domain" description="Creatinase N-terminal" evidence="2">
    <location>
        <begin position="76"/>
        <end position="220"/>
    </location>
</feature>
<gene>
    <name evidence="3" type="ORF">CYMTET_23497</name>
</gene>
<feature type="region of interest" description="Disordered" evidence="1">
    <location>
        <begin position="1"/>
        <end position="31"/>
    </location>
</feature>
<dbReference type="SUPFAM" id="SSF53092">
    <property type="entry name" value="Creatinase/prolidase N-terminal domain"/>
    <property type="match status" value="1"/>
</dbReference>
<dbReference type="AlphaFoldDB" id="A0AAE0FXT9"/>
<evidence type="ECO:0000313" key="4">
    <source>
        <dbReference type="Proteomes" id="UP001190700"/>
    </source>
</evidence>
<proteinExistence type="predicted"/>
<accession>A0AAE0FXT9</accession>
<comment type="caution">
    <text evidence="3">The sequence shown here is derived from an EMBL/GenBank/DDBJ whole genome shotgun (WGS) entry which is preliminary data.</text>
</comment>
<dbReference type="EMBL" id="LGRX02012088">
    <property type="protein sequence ID" value="KAK3267974.1"/>
    <property type="molecule type" value="Genomic_DNA"/>
</dbReference>
<evidence type="ECO:0000259" key="2">
    <source>
        <dbReference type="Pfam" id="PF01321"/>
    </source>
</evidence>
<reference evidence="3 4" key="1">
    <citation type="journal article" date="2015" name="Genome Biol. Evol.">
        <title>Comparative Genomics of a Bacterivorous Green Alga Reveals Evolutionary Causalities and Consequences of Phago-Mixotrophic Mode of Nutrition.</title>
        <authorList>
            <person name="Burns J.A."/>
            <person name="Paasch A."/>
            <person name="Narechania A."/>
            <person name="Kim E."/>
        </authorList>
    </citation>
    <scope>NUCLEOTIDE SEQUENCE [LARGE SCALE GENOMIC DNA]</scope>
    <source>
        <strain evidence="3 4">PLY_AMNH</strain>
    </source>
</reference>
<dbReference type="Pfam" id="PF01321">
    <property type="entry name" value="Creatinase_N"/>
    <property type="match status" value="1"/>
</dbReference>
<name>A0AAE0FXT9_9CHLO</name>
<evidence type="ECO:0000313" key="3">
    <source>
        <dbReference type="EMBL" id="KAK3267974.1"/>
    </source>
</evidence>
<feature type="compositionally biased region" description="Polar residues" evidence="1">
    <location>
        <begin position="17"/>
        <end position="31"/>
    </location>
</feature>
<dbReference type="InterPro" id="IPR029149">
    <property type="entry name" value="Creatin/AminoP/Spt16_N"/>
</dbReference>
<dbReference type="Gene3D" id="3.40.350.10">
    <property type="entry name" value="Creatinase/prolidase N-terminal domain"/>
    <property type="match status" value="1"/>
</dbReference>
<keyword evidence="4" id="KW-1185">Reference proteome</keyword>
<dbReference type="PANTHER" id="PTHR46112:SF3">
    <property type="entry name" value="AMINOPEPTIDASE YPDF"/>
    <property type="match status" value="1"/>
</dbReference>
<dbReference type="Gene3D" id="3.90.230.10">
    <property type="entry name" value="Creatinase/methionine aminopeptidase superfamily"/>
    <property type="match status" value="1"/>
</dbReference>